<evidence type="ECO:0000313" key="1">
    <source>
        <dbReference type="EMBL" id="MCA9308573.1"/>
    </source>
</evidence>
<dbReference type="AlphaFoldDB" id="A0A955EFM1"/>
<proteinExistence type="predicted"/>
<name>A0A955EFM1_UNCKA</name>
<protein>
    <submittedName>
        <fullName evidence="1">Uncharacterized protein</fullName>
    </submittedName>
</protein>
<reference evidence="1" key="1">
    <citation type="submission" date="2020-04" db="EMBL/GenBank/DDBJ databases">
        <authorList>
            <person name="Zhang T."/>
        </authorList>
    </citation>
    <scope>NUCLEOTIDE SEQUENCE</scope>
    <source>
        <strain evidence="1">HKST-UBA79</strain>
    </source>
</reference>
<gene>
    <name evidence="1" type="ORF">KC980_03600</name>
</gene>
<comment type="caution">
    <text evidence="1">The sequence shown here is derived from an EMBL/GenBank/DDBJ whole genome shotgun (WGS) entry which is preliminary data.</text>
</comment>
<dbReference type="Proteomes" id="UP000740557">
    <property type="component" value="Unassembled WGS sequence"/>
</dbReference>
<evidence type="ECO:0000313" key="2">
    <source>
        <dbReference type="Proteomes" id="UP000740557"/>
    </source>
</evidence>
<accession>A0A955EFM1</accession>
<reference evidence="1" key="2">
    <citation type="journal article" date="2021" name="Microbiome">
        <title>Successional dynamics and alternative stable states in a saline activated sludge microbial community over 9 years.</title>
        <authorList>
            <person name="Wang Y."/>
            <person name="Ye J."/>
            <person name="Ju F."/>
            <person name="Liu L."/>
            <person name="Boyd J.A."/>
            <person name="Deng Y."/>
            <person name="Parks D.H."/>
            <person name="Jiang X."/>
            <person name="Yin X."/>
            <person name="Woodcroft B.J."/>
            <person name="Tyson G.W."/>
            <person name="Hugenholtz P."/>
            <person name="Polz M.F."/>
            <person name="Zhang T."/>
        </authorList>
    </citation>
    <scope>NUCLEOTIDE SEQUENCE</scope>
    <source>
        <strain evidence="1">HKST-UBA79</strain>
    </source>
</reference>
<sequence length="248" mass="28683">MHKYTIGIVSVFIVTIVVITQQNQTLIEDKPNLNYRWNIVSGGILNIKKSVLSTNIGELNTQNPVYKLYQNKAPIDSDNGKHPQNLFKITTKRSYINSTQKITYKIKKLNLSDSPNRNNTNGIFLLSKYKNEQTYYKAGLRVDGNFIISRTLNGETQILAAKTYFLGDYDRTQTPYLINTSEEDLLKFETIETKDGVMLKLYYRDTPKRDWFTMLEVFDPTDMAIVSKGKNGIQTDFMDVEFTNYKTY</sequence>
<dbReference type="EMBL" id="JAGQNX010000109">
    <property type="protein sequence ID" value="MCA9308573.1"/>
    <property type="molecule type" value="Genomic_DNA"/>
</dbReference>
<organism evidence="1 2">
    <name type="scientific">candidate division WWE3 bacterium</name>
    <dbReference type="NCBI Taxonomy" id="2053526"/>
    <lineage>
        <taxon>Bacteria</taxon>
        <taxon>Katanobacteria</taxon>
    </lineage>
</organism>